<dbReference type="AlphaFoldDB" id="W9QPX7"/>
<dbReference type="STRING" id="981085.W9QPX7"/>
<dbReference type="EMBL" id="KE343933">
    <property type="protein sequence ID" value="EXB47731.1"/>
    <property type="molecule type" value="Genomic_DNA"/>
</dbReference>
<evidence type="ECO:0000256" key="7">
    <source>
        <dbReference type="SAM" id="Phobius"/>
    </source>
</evidence>
<dbReference type="KEGG" id="mnt:21393807"/>
<dbReference type="GO" id="GO:0016020">
    <property type="term" value="C:membrane"/>
    <property type="evidence" value="ECO:0007669"/>
    <property type="project" value="UniProtKB-SubCell"/>
</dbReference>
<keyword evidence="5 7" id="KW-0472">Membrane</keyword>
<feature type="region of interest" description="Disordered" evidence="6">
    <location>
        <begin position="293"/>
        <end position="332"/>
    </location>
</feature>
<comment type="similarity">
    <text evidence="2">Belongs to the TMEM45 family.</text>
</comment>
<dbReference type="OrthoDB" id="551896at2759"/>
<reference evidence="9" key="1">
    <citation type="submission" date="2013-01" db="EMBL/GenBank/DDBJ databases">
        <title>Draft Genome Sequence of a Mulberry Tree, Morus notabilis C.K. Schneid.</title>
        <authorList>
            <person name="He N."/>
            <person name="Zhao S."/>
        </authorList>
    </citation>
    <scope>NUCLEOTIDE SEQUENCE</scope>
</reference>
<proteinExistence type="inferred from homology"/>
<feature type="transmembrane region" description="Helical" evidence="7">
    <location>
        <begin position="58"/>
        <end position="79"/>
    </location>
</feature>
<keyword evidence="4 7" id="KW-1133">Transmembrane helix</keyword>
<evidence type="ECO:0000256" key="1">
    <source>
        <dbReference type="ARBA" id="ARBA00004141"/>
    </source>
</evidence>
<comment type="subcellular location">
    <subcellularLocation>
        <location evidence="1">Membrane</location>
        <topology evidence="1">Multi-pass membrane protein</topology>
    </subcellularLocation>
</comment>
<evidence type="ECO:0000313" key="9">
    <source>
        <dbReference type="Proteomes" id="UP000030645"/>
    </source>
</evidence>
<dbReference type="Proteomes" id="UP000030645">
    <property type="component" value="Unassembled WGS sequence"/>
</dbReference>
<feature type="transmembrane region" description="Helical" evidence="7">
    <location>
        <begin position="245"/>
        <end position="263"/>
    </location>
</feature>
<feature type="transmembrane region" description="Helical" evidence="7">
    <location>
        <begin position="125"/>
        <end position="143"/>
    </location>
</feature>
<feature type="transmembrane region" description="Helical" evidence="7">
    <location>
        <begin position="91"/>
        <end position="113"/>
    </location>
</feature>
<dbReference type="PANTHER" id="PTHR46285:SF7">
    <property type="entry name" value="OS06G0238900 PROTEIN"/>
    <property type="match status" value="1"/>
</dbReference>
<evidence type="ECO:0000256" key="4">
    <source>
        <dbReference type="ARBA" id="ARBA00022989"/>
    </source>
</evidence>
<evidence type="ECO:0000256" key="6">
    <source>
        <dbReference type="SAM" id="MobiDB-lite"/>
    </source>
</evidence>
<sequence length="332" mass="36889">MGFFTLAIGGLGFIFIGAWQAFTFSTPKPNQISLPSSPLTHSSSKPSPSPSSSSSSSLSFLCISVFSFLFILNSLFSFVDALKSRDRVGTALQLQVLAIAALFLLYGVAGLLVNSANSFSLPSSLLDSILLFAFIEEFLLYYLQRKDQSGIENQYFDLLLVPIAVCVISTILDLKSPQNSNFPKFFRGVGLILHGMWFVQMGLSFYTNLISHGCSLHEKSRGNYSVKCKGHPEYHRARSIATLQFNCHLALFVVLVSFMYSLISRRYGSNGEFMPYRPLVEEMQPFENQNQFTLDSDEDDVGEEGIREEQNVVSKQKASIVEHGLNGHASHQ</sequence>
<protein>
    <recommendedName>
        <fullName evidence="10">Transmembrane protein 45B</fullName>
    </recommendedName>
</protein>
<keyword evidence="3 7" id="KW-0812">Transmembrane</keyword>
<evidence type="ECO:0000256" key="2">
    <source>
        <dbReference type="ARBA" id="ARBA00006948"/>
    </source>
</evidence>
<organism evidence="8 9">
    <name type="scientific">Morus notabilis</name>
    <dbReference type="NCBI Taxonomy" id="981085"/>
    <lineage>
        <taxon>Eukaryota</taxon>
        <taxon>Viridiplantae</taxon>
        <taxon>Streptophyta</taxon>
        <taxon>Embryophyta</taxon>
        <taxon>Tracheophyta</taxon>
        <taxon>Spermatophyta</taxon>
        <taxon>Magnoliopsida</taxon>
        <taxon>eudicotyledons</taxon>
        <taxon>Gunneridae</taxon>
        <taxon>Pentapetalae</taxon>
        <taxon>rosids</taxon>
        <taxon>fabids</taxon>
        <taxon>Rosales</taxon>
        <taxon>Moraceae</taxon>
        <taxon>Moreae</taxon>
        <taxon>Morus</taxon>
    </lineage>
</organism>
<name>W9QPX7_9ROSA</name>
<dbReference type="eggNOG" id="ENOG502QSRU">
    <property type="taxonomic scope" value="Eukaryota"/>
</dbReference>
<dbReference type="Pfam" id="PF04819">
    <property type="entry name" value="DUF716"/>
    <property type="match status" value="1"/>
</dbReference>
<keyword evidence="9" id="KW-1185">Reference proteome</keyword>
<evidence type="ECO:0008006" key="10">
    <source>
        <dbReference type="Google" id="ProtNLM"/>
    </source>
</evidence>
<evidence type="ECO:0000256" key="3">
    <source>
        <dbReference type="ARBA" id="ARBA00022692"/>
    </source>
</evidence>
<evidence type="ECO:0000256" key="5">
    <source>
        <dbReference type="ARBA" id="ARBA00023136"/>
    </source>
</evidence>
<feature type="transmembrane region" description="Helical" evidence="7">
    <location>
        <begin position="155"/>
        <end position="172"/>
    </location>
</feature>
<accession>W9QPX7</accession>
<gene>
    <name evidence="8" type="ORF">L484_010517</name>
</gene>
<feature type="transmembrane region" description="Helical" evidence="7">
    <location>
        <begin position="192"/>
        <end position="211"/>
    </location>
</feature>
<dbReference type="InterPro" id="IPR006904">
    <property type="entry name" value="DUF716"/>
</dbReference>
<dbReference type="PANTHER" id="PTHR46285">
    <property type="entry name" value="PROTEINASE INHIBITOR I4, SERPIN (DUF716)-RELATED"/>
    <property type="match status" value="1"/>
</dbReference>
<evidence type="ECO:0000313" key="8">
    <source>
        <dbReference type="EMBL" id="EXB47731.1"/>
    </source>
</evidence>